<dbReference type="GeneID" id="9797587"/>
<dbReference type="Proteomes" id="UP000008281">
    <property type="component" value="Unassembled WGS sequence"/>
</dbReference>
<dbReference type="EMBL" id="DS268458">
    <property type="protein sequence ID" value="EFP05171.1"/>
    <property type="molecule type" value="Genomic_DNA"/>
</dbReference>
<proteinExistence type="predicted"/>
<accession>E3MMV5</accession>
<evidence type="ECO:0000259" key="1">
    <source>
        <dbReference type="PROSITE" id="PS50181"/>
    </source>
</evidence>
<dbReference type="Pfam" id="PF00646">
    <property type="entry name" value="F-box"/>
    <property type="match status" value="1"/>
</dbReference>
<name>E3MMV5_CAERE</name>
<dbReference type="HOGENOM" id="CLU_036540_0_0_1"/>
<dbReference type="PANTHER" id="PTHR21503">
    <property type="entry name" value="F-BOX-CONTAINING HYPOTHETICAL PROTEIN C.ELEGANS"/>
    <property type="match status" value="1"/>
</dbReference>
<protein>
    <recommendedName>
        <fullName evidence="1">F-box domain-containing protein</fullName>
    </recommendedName>
</protein>
<dbReference type="InterPro" id="IPR001810">
    <property type="entry name" value="F-box_dom"/>
</dbReference>
<dbReference type="RefSeq" id="XP_003102486.2">
    <property type="nucleotide sequence ID" value="XM_003102438.2"/>
</dbReference>
<evidence type="ECO:0000313" key="3">
    <source>
        <dbReference type="Proteomes" id="UP000008281"/>
    </source>
</evidence>
<evidence type="ECO:0000313" key="2">
    <source>
        <dbReference type="EMBL" id="EFP05171.1"/>
    </source>
</evidence>
<keyword evidence="3" id="KW-1185">Reference proteome</keyword>
<sequence>MSTLSKFPIYSLPIIVIRKVLKYMSLFELVSLSLCSCSSKKICKSVWTSIQCQTARHYYDFICLKRPYIFLRLDFYPFQKWKFNFDKLPKSKKKKNETSGYFSTISRNYISKKDKCESPTQKEGNCSDQLYFSSWTPDEQSFNKKYVTIGDFPPLRVFTMKIWSRSGKLFHDIKMWILYLSDLFNIQLYTISLGLDQLNSSDIQEIADLYTPRNEKETGIERMMLFKYNKKFQAEKKLIHSALRRINVTHELEIYLNPSSKFRFDFKNRQSKPMVLHLEYSKVIDINQVIEMDFQSIRLLRSKLKNYDFKLLIEKWRDGWTPKWTRLMIEFNEMLDIDSYIVGAVTEITDYRDRSVIDRNTPIHSYKFQDKQEYSFGTLIKNGYHIVRFDESVATVTVENNRIGWFDIQSNSSLSRFKALGLHPRTFYVSNDI</sequence>
<dbReference type="PANTHER" id="PTHR21503:SF31">
    <property type="entry name" value="F-BOX DOMAIN-CONTAINING PROTEIN"/>
    <property type="match status" value="1"/>
</dbReference>
<feature type="domain" description="F-box" evidence="1">
    <location>
        <begin position="6"/>
        <end position="50"/>
    </location>
</feature>
<dbReference type="eggNOG" id="ENOG502TH5M">
    <property type="taxonomic scope" value="Eukaryota"/>
</dbReference>
<dbReference type="InParanoid" id="E3MMV5"/>
<dbReference type="KEGG" id="crq:GCK72_005769"/>
<gene>
    <name evidence="2" type="ORF">CRE_04089</name>
</gene>
<dbReference type="AlphaFoldDB" id="E3MMV5"/>
<dbReference type="CTD" id="9797587"/>
<dbReference type="OrthoDB" id="5911164at2759"/>
<reference evidence="2" key="1">
    <citation type="submission" date="2007-07" db="EMBL/GenBank/DDBJ databases">
        <title>PCAP assembly of the Caenorhabditis remanei genome.</title>
        <authorList>
            <consortium name="The Caenorhabditis remanei Sequencing Consortium"/>
            <person name="Wilson R.K."/>
        </authorList>
    </citation>
    <scope>NUCLEOTIDE SEQUENCE [LARGE SCALE GENOMIC DNA]</scope>
    <source>
        <strain evidence="2">PB4641</strain>
    </source>
</reference>
<dbReference type="PROSITE" id="PS50181">
    <property type="entry name" value="FBOX"/>
    <property type="match status" value="1"/>
</dbReference>
<organism evidence="3">
    <name type="scientific">Caenorhabditis remanei</name>
    <name type="common">Caenorhabditis vulgaris</name>
    <dbReference type="NCBI Taxonomy" id="31234"/>
    <lineage>
        <taxon>Eukaryota</taxon>
        <taxon>Metazoa</taxon>
        <taxon>Ecdysozoa</taxon>
        <taxon>Nematoda</taxon>
        <taxon>Chromadorea</taxon>
        <taxon>Rhabditida</taxon>
        <taxon>Rhabditina</taxon>
        <taxon>Rhabditomorpha</taxon>
        <taxon>Rhabditoidea</taxon>
        <taxon>Rhabditidae</taxon>
        <taxon>Peloderinae</taxon>
        <taxon>Caenorhabditis</taxon>
    </lineage>
</organism>